<gene>
    <name evidence="1" type="ORF">LCGC14_0112780</name>
</gene>
<proteinExistence type="predicted"/>
<dbReference type="AlphaFoldDB" id="A0A0F9VPS5"/>
<comment type="caution">
    <text evidence="1">The sequence shown here is derived from an EMBL/GenBank/DDBJ whole genome shotgun (WGS) entry which is preliminary data.</text>
</comment>
<dbReference type="EMBL" id="LAZR01000033">
    <property type="protein sequence ID" value="KKO01923.1"/>
    <property type="molecule type" value="Genomic_DNA"/>
</dbReference>
<protein>
    <submittedName>
        <fullName evidence="1">Uncharacterized protein</fullName>
    </submittedName>
</protein>
<sequence>MKSLIISIFAIALTAGAALAQDDLSQQLPEGAMKPANLNALGSQMKDRMTDIVLGEEDIKGEDGPSSEGLSLFAGDDGEAADILEIKKIARELDTQRALMLQIASLQSDLISFAQDDPAAAYKSRLPTSVCEYAIEIRFCNAMTNSFQKRAIITREN</sequence>
<accession>A0A0F9VPS5</accession>
<name>A0A0F9VPS5_9ZZZZ</name>
<organism evidence="1">
    <name type="scientific">marine sediment metagenome</name>
    <dbReference type="NCBI Taxonomy" id="412755"/>
    <lineage>
        <taxon>unclassified sequences</taxon>
        <taxon>metagenomes</taxon>
        <taxon>ecological metagenomes</taxon>
    </lineage>
</organism>
<evidence type="ECO:0000313" key="1">
    <source>
        <dbReference type="EMBL" id="KKO01923.1"/>
    </source>
</evidence>
<reference evidence="1" key="1">
    <citation type="journal article" date="2015" name="Nature">
        <title>Complex archaea that bridge the gap between prokaryotes and eukaryotes.</title>
        <authorList>
            <person name="Spang A."/>
            <person name="Saw J.H."/>
            <person name="Jorgensen S.L."/>
            <person name="Zaremba-Niedzwiedzka K."/>
            <person name="Martijn J."/>
            <person name="Lind A.E."/>
            <person name="van Eijk R."/>
            <person name="Schleper C."/>
            <person name="Guy L."/>
            <person name="Ettema T.J."/>
        </authorList>
    </citation>
    <scope>NUCLEOTIDE SEQUENCE</scope>
</reference>